<feature type="transmembrane region" description="Helical" evidence="7">
    <location>
        <begin position="44"/>
        <end position="60"/>
    </location>
</feature>
<keyword evidence="4 7" id="KW-0812">Transmembrane</keyword>
<dbReference type="Proteomes" id="UP000306602">
    <property type="component" value="Unassembled WGS sequence"/>
</dbReference>
<comment type="caution">
    <text evidence="8">The sequence shown here is derived from an EMBL/GenBank/DDBJ whole genome shotgun (WGS) entry which is preliminary data.</text>
</comment>
<dbReference type="GO" id="GO:0006605">
    <property type="term" value="P:protein targeting"/>
    <property type="evidence" value="ECO:0007669"/>
    <property type="project" value="InterPro"/>
</dbReference>
<protein>
    <submittedName>
        <fullName evidence="8">Type III secretion protein</fullName>
    </submittedName>
</protein>
<dbReference type="AlphaFoldDB" id="A0A4S4N6M7"/>
<evidence type="ECO:0000313" key="8">
    <source>
        <dbReference type="EMBL" id="THH34794.1"/>
    </source>
</evidence>
<dbReference type="EMBL" id="SRKY01000005">
    <property type="protein sequence ID" value="THH34794.1"/>
    <property type="molecule type" value="Genomic_DNA"/>
</dbReference>
<feature type="transmembrane region" description="Helical" evidence="7">
    <location>
        <begin position="121"/>
        <end position="141"/>
    </location>
</feature>
<sequence length="253" mass="26611">MEVITALIPLLEGQATTAFAVFLRMSAFFSLMPGFGERSVPTRVKLILSFAMTMVVLPSVTRIDPSDQTTLLILSEITTGLIFGLALRLFVLALQTAGAIAAQATSLSQLLGGNGSDPMPAIGHILVVAGLALAVMTGLHIKAAQFFIVSYELVPVGTFPNPTLFSEWGIQRAAYAFTLAFSLAAPFVLLSVVYNLAIGAINRAMPQLMVAFVGAPLITAGGLVMLMLAAPLMLTAWIEAMDRFLAAPLSGAP</sequence>
<accession>A0A4S4N6M7</accession>
<keyword evidence="9" id="KW-1185">Reference proteome</keyword>
<feature type="transmembrane region" description="Helical" evidence="7">
    <location>
        <begin position="209"/>
        <end position="234"/>
    </location>
</feature>
<name>A0A4S4N6M7_9RHOB</name>
<evidence type="ECO:0000256" key="1">
    <source>
        <dbReference type="ARBA" id="ARBA00004651"/>
    </source>
</evidence>
<dbReference type="InterPro" id="IPR002010">
    <property type="entry name" value="T3SS_IM_R"/>
</dbReference>
<evidence type="ECO:0000256" key="5">
    <source>
        <dbReference type="ARBA" id="ARBA00022989"/>
    </source>
</evidence>
<reference evidence="8 9" key="1">
    <citation type="submission" date="2019-04" db="EMBL/GenBank/DDBJ databases">
        <title>Shimia ponticola sp. nov., isolated from seawater.</title>
        <authorList>
            <person name="Kim Y.-O."/>
            <person name="Yoon J.-H."/>
        </authorList>
    </citation>
    <scope>NUCLEOTIDE SEQUENCE [LARGE SCALE GENOMIC DNA]</scope>
    <source>
        <strain evidence="8 9">MYP11</strain>
    </source>
</reference>
<keyword evidence="6 7" id="KW-0472">Membrane</keyword>
<evidence type="ECO:0000256" key="2">
    <source>
        <dbReference type="ARBA" id="ARBA00009772"/>
    </source>
</evidence>
<comment type="subcellular location">
    <subcellularLocation>
        <location evidence="1">Cell membrane</location>
        <topology evidence="1">Multi-pass membrane protein</topology>
    </subcellularLocation>
</comment>
<dbReference type="PANTHER" id="PTHR30065:SF8">
    <property type="entry name" value="FLAGELLAR BIOSYNTHETIC PROTEIN FLIR"/>
    <property type="match status" value="1"/>
</dbReference>
<feature type="transmembrane region" description="Helical" evidence="7">
    <location>
        <begin position="174"/>
        <end position="197"/>
    </location>
</feature>
<keyword evidence="3" id="KW-1003">Cell membrane</keyword>
<evidence type="ECO:0000313" key="9">
    <source>
        <dbReference type="Proteomes" id="UP000306602"/>
    </source>
</evidence>
<proteinExistence type="inferred from homology"/>
<organism evidence="8 9">
    <name type="scientific">Aliishimia ponticola</name>
    <dbReference type="NCBI Taxonomy" id="2499833"/>
    <lineage>
        <taxon>Bacteria</taxon>
        <taxon>Pseudomonadati</taxon>
        <taxon>Pseudomonadota</taxon>
        <taxon>Alphaproteobacteria</taxon>
        <taxon>Rhodobacterales</taxon>
        <taxon>Paracoccaceae</taxon>
        <taxon>Aliishimia</taxon>
    </lineage>
</organism>
<feature type="transmembrane region" description="Helical" evidence="7">
    <location>
        <begin position="81"/>
        <end position="101"/>
    </location>
</feature>
<dbReference type="Pfam" id="PF01311">
    <property type="entry name" value="Bac_export_1"/>
    <property type="match status" value="1"/>
</dbReference>
<evidence type="ECO:0000256" key="4">
    <source>
        <dbReference type="ARBA" id="ARBA00022692"/>
    </source>
</evidence>
<dbReference type="OrthoDB" id="9779817at2"/>
<evidence type="ECO:0000256" key="7">
    <source>
        <dbReference type="SAM" id="Phobius"/>
    </source>
</evidence>
<dbReference type="RefSeq" id="WP_136464381.1">
    <property type="nucleotide sequence ID" value="NZ_SRKY01000005.1"/>
</dbReference>
<dbReference type="PRINTS" id="PR00953">
    <property type="entry name" value="TYPE3IMRPROT"/>
</dbReference>
<comment type="similarity">
    <text evidence="2">Belongs to the FliR/MopE/SpaR family.</text>
</comment>
<evidence type="ECO:0000256" key="3">
    <source>
        <dbReference type="ARBA" id="ARBA00022475"/>
    </source>
</evidence>
<gene>
    <name evidence="8" type="ORF">E4Z66_17685</name>
</gene>
<keyword evidence="5 7" id="KW-1133">Transmembrane helix</keyword>
<dbReference type="GO" id="GO:0005886">
    <property type="term" value="C:plasma membrane"/>
    <property type="evidence" value="ECO:0007669"/>
    <property type="project" value="UniProtKB-SubCell"/>
</dbReference>
<dbReference type="PANTHER" id="PTHR30065">
    <property type="entry name" value="FLAGELLAR BIOSYNTHETIC PROTEIN FLIR"/>
    <property type="match status" value="1"/>
</dbReference>
<evidence type="ECO:0000256" key="6">
    <source>
        <dbReference type="ARBA" id="ARBA00023136"/>
    </source>
</evidence>